<name>G8XH90_STREN</name>
<dbReference type="Proteomes" id="UP000007842">
    <property type="component" value="Plasmid pSCATT"/>
</dbReference>
<sequence>MRVGAHRGVTSVCRRSDYATSCTTCPGNGGDGCVTGGGRRCRPCATPMYSPGTGSPPR</sequence>
<dbReference type="AlphaFoldDB" id="G8XH90"/>
<protein>
    <submittedName>
        <fullName evidence="1">Uncharacterized protein</fullName>
    </submittedName>
</protein>
<dbReference type="KEGG" id="scy:SCATT_p06430"/>
<dbReference type="HOGENOM" id="CLU_2977211_0_0_11"/>
<gene>
    <name evidence="1" type="ordered locus">SCATT_p06430</name>
</gene>
<geneLocation type="plasmid" evidence="1 2">
    <name>pSCATT</name>
</geneLocation>
<keyword evidence="1" id="KW-0614">Plasmid</keyword>
<organism evidence="1 2">
    <name type="scientific">Streptantibioticus cattleyicolor (strain ATCC 35852 / DSM 46488 / JCM 4925 / NBRC 14057 / NRRL 8057)</name>
    <name type="common">Streptomyces cattleya</name>
    <dbReference type="NCBI Taxonomy" id="1003195"/>
    <lineage>
        <taxon>Bacteria</taxon>
        <taxon>Bacillati</taxon>
        <taxon>Actinomycetota</taxon>
        <taxon>Actinomycetes</taxon>
        <taxon>Kitasatosporales</taxon>
        <taxon>Streptomycetaceae</taxon>
        <taxon>Streptantibioticus</taxon>
    </lineage>
</organism>
<reference evidence="2" key="1">
    <citation type="submission" date="2011-12" db="EMBL/GenBank/DDBJ databases">
        <title>Complete genome sequence of Streptomyces cattleya strain DSM 46488.</title>
        <authorList>
            <person name="Ou H.-Y."/>
            <person name="Li P."/>
            <person name="Zhao C."/>
            <person name="O'Hagan D."/>
            <person name="Deng Z."/>
        </authorList>
    </citation>
    <scope>NUCLEOTIDE SEQUENCE [LARGE SCALE GENOMIC DNA]</scope>
    <source>
        <strain evidence="2">ATCC 35852 / DSM 46488 / JCM 4925 / NBRC 14057 / NRRL 8057</strain>
        <plasmid evidence="2">Plasmid pSCATT</plasmid>
    </source>
</reference>
<keyword evidence="2" id="KW-1185">Reference proteome</keyword>
<proteinExistence type="predicted"/>
<dbReference type="EMBL" id="CP003229">
    <property type="protein sequence ID" value="AEW98836.1"/>
    <property type="molecule type" value="Genomic_DNA"/>
</dbReference>
<evidence type="ECO:0000313" key="1">
    <source>
        <dbReference type="EMBL" id="AEW98836.1"/>
    </source>
</evidence>
<accession>G8XH90</accession>
<evidence type="ECO:0000313" key="2">
    <source>
        <dbReference type="Proteomes" id="UP000007842"/>
    </source>
</evidence>